<dbReference type="Proteomes" id="UP000034287">
    <property type="component" value="Unassembled WGS sequence"/>
</dbReference>
<dbReference type="InterPro" id="IPR036173">
    <property type="entry name" value="G39-like_N_sf"/>
</dbReference>
<dbReference type="EMBL" id="LAYZ01000003">
    <property type="protein sequence ID" value="KKK34712.1"/>
    <property type="molecule type" value="Genomic_DNA"/>
</dbReference>
<name>A0A0M2SP67_9STAP</name>
<proteinExistence type="predicted"/>
<dbReference type="RefSeq" id="WP_046514699.1">
    <property type="nucleotide sequence ID" value="NZ_LAYZ01000003.1"/>
</dbReference>
<feature type="region of interest" description="Disordered" evidence="1">
    <location>
        <begin position="88"/>
        <end position="116"/>
    </location>
</feature>
<dbReference type="SUPFAM" id="SSF89064">
    <property type="entry name" value="Replisome organizer (g39p helicase loader/inhibitor protein)"/>
    <property type="match status" value="1"/>
</dbReference>
<keyword evidence="3" id="KW-1185">Reference proteome</keyword>
<reference evidence="2 3" key="1">
    <citation type="submission" date="2015-04" db="EMBL/GenBank/DDBJ databases">
        <title>Taxonomic description and genome sequence of Salinicoccus sediminis sp. nov., a novel hyper halotolerant bacterium isolated from marine sediment.</title>
        <authorList>
            <person name="Mathan Kumar R."/>
            <person name="Kaur G."/>
            <person name="Kumar N."/>
            <person name="Kumar A."/>
            <person name="Singh N.K."/>
            <person name="Kaur N."/>
            <person name="Mayilraj S."/>
        </authorList>
    </citation>
    <scope>NUCLEOTIDE SEQUENCE [LARGE SCALE GENOMIC DNA]</scope>
    <source>
        <strain evidence="2 3">SV-16</strain>
    </source>
</reference>
<organism evidence="2 3">
    <name type="scientific">Salinicoccus sediminis</name>
    <dbReference type="NCBI Taxonomy" id="1432562"/>
    <lineage>
        <taxon>Bacteria</taxon>
        <taxon>Bacillati</taxon>
        <taxon>Bacillota</taxon>
        <taxon>Bacilli</taxon>
        <taxon>Bacillales</taxon>
        <taxon>Staphylococcaceae</taxon>
        <taxon>Salinicoccus</taxon>
    </lineage>
</organism>
<dbReference type="AlphaFoldDB" id="A0A0M2SP67"/>
<comment type="caution">
    <text evidence="2">The sequence shown here is derived from an EMBL/GenBank/DDBJ whole genome shotgun (WGS) entry which is preliminary data.</text>
</comment>
<dbReference type="OrthoDB" id="2418404at2"/>
<evidence type="ECO:0000313" key="3">
    <source>
        <dbReference type="Proteomes" id="UP000034287"/>
    </source>
</evidence>
<sequence>MKKPQALEILKILYAFYPNFNHKEIESFNEMWIERLTEGDYEKTMRKVKQYTQDSRFPPSLADVLVIEPKITPPEETEIAKATAAVEKEMADPEMRAKRERSLENARQMFEELKRQ</sequence>
<evidence type="ECO:0000256" key="1">
    <source>
        <dbReference type="SAM" id="MobiDB-lite"/>
    </source>
</evidence>
<evidence type="ECO:0000313" key="2">
    <source>
        <dbReference type="EMBL" id="KKK34712.1"/>
    </source>
</evidence>
<accession>A0A0M2SP67</accession>
<dbReference type="PATRIC" id="fig|1432562.3.peg.1332"/>
<dbReference type="STRING" id="1432562.WN59_06690"/>
<gene>
    <name evidence="2" type="ORF">WN59_06690</name>
</gene>
<protein>
    <submittedName>
        <fullName evidence="2">Uncharacterized protein</fullName>
    </submittedName>
</protein>
<dbReference type="Gene3D" id="1.10.8.200">
    <property type="entry name" value="Replisome organizer (g39p helicase loader/inhibitor protein)"/>
    <property type="match status" value="1"/>
</dbReference>